<gene>
    <name evidence="1" type="ORF">CW740_11180</name>
</gene>
<dbReference type="InterPro" id="IPR051532">
    <property type="entry name" value="Ester_Hydrolysis_Enzymes"/>
</dbReference>
<proteinExistence type="predicted"/>
<dbReference type="AlphaFoldDB" id="A0A2K9AHC0"/>
<dbReference type="OrthoDB" id="9786188at2"/>
<dbReference type="Proteomes" id="UP000232693">
    <property type="component" value="Chromosome"/>
</dbReference>
<dbReference type="PANTHER" id="PTHR30383">
    <property type="entry name" value="THIOESTERASE 1/PROTEASE 1/LYSOPHOSPHOLIPASE L1"/>
    <property type="match status" value="1"/>
</dbReference>
<dbReference type="Gene3D" id="3.40.50.1110">
    <property type="entry name" value="SGNH hydrolase"/>
    <property type="match status" value="1"/>
</dbReference>
<reference evidence="1 2" key="1">
    <citation type="submission" date="2017-12" db="EMBL/GenBank/DDBJ databases">
        <title>Kangiella profundi FT102 completed genome.</title>
        <authorList>
            <person name="Xu J."/>
            <person name="Wang J."/>
            <person name="Lu Y."/>
        </authorList>
    </citation>
    <scope>NUCLEOTIDE SEQUENCE [LARGE SCALE GENOMIC DNA]</scope>
    <source>
        <strain evidence="1 2">FT102</strain>
    </source>
</reference>
<accession>A0A2K9AHC0</accession>
<evidence type="ECO:0000313" key="2">
    <source>
        <dbReference type="Proteomes" id="UP000232693"/>
    </source>
</evidence>
<dbReference type="SUPFAM" id="SSF52266">
    <property type="entry name" value="SGNH hydrolase"/>
    <property type="match status" value="1"/>
</dbReference>
<dbReference type="EMBL" id="CP025120">
    <property type="protein sequence ID" value="AUD79776.1"/>
    <property type="molecule type" value="Genomic_DNA"/>
</dbReference>
<dbReference type="Pfam" id="PF13472">
    <property type="entry name" value="Lipase_GDSL_2"/>
    <property type="match status" value="1"/>
</dbReference>
<name>A0A2K9AHC0_9GAMM</name>
<dbReference type="CDD" id="cd01822">
    <property type="entry name" value="Lysophospholipase_L1_like"/>
    <property type="match status" value="1"/>
</dbReference>
<evidence type="ECO:0000313" key="1">
    <source>
        <dbReference type="EMBL" id="AUD79776.1"/>
    </source>
</evidence>
<protein>
    <submittedName>
        <fullName evidence="1">Arylesterase</fullName>
    </submittedName>
</protein>
<keyword evidence="2" id="KW-1185">Reference proteome</keyword>
<organism evidence="1 2">
    <name type="scientific">Kangiella profundi</name>
    <dbReference type="NCBI Taxonomy" id="1561924"/>
    <lineage>
        <taxon>Bacteria</taxon>
        <taxon>Pseudomonadati</taxon>
        <taxon>Pseudomonadota</taxon>
        <taxon>Gammaproteobacteria</taxon>
        <taxon>Kangiellales</taxon>
        <taxon>Kangiellaceae</taxon>
        <taxon>Kangiella</taxon>
    </lineage>
</organism>
<dbReference type="GO" id="GO:0004622">
    <property type="term" value="F:phosphatidylcholine lysophospholipase activity"/>
    <property type="evidence" value="ECO:0007669"/>
    <property type="project" value="TreeGrafter"/>
</dbReference>
<dbReference type="InterPro" id="IPR036514">
    <property type="entry name" value="SGNH_hydro_sf"/>
</dbReference>
<sequence>MKLLKQYLLILAVLIAGLLLSACSDPKLKPLSSGATIVAFGDSLTEGVGASRSASYPSQLAQITGLNVINAGISGETTDRGLARFEDVLEQHNPELVILLEGGNDILRNHSQIQTKQNLANMIDIANQRNVQVLLIGVPEKNLFSAVADLYDELAEEYQLAYMRGELSDLLKTSKYKSDQIHLNAQGYRLLAEQIAETLEAEGALE</sequence>
<dbReference type="PROSITE" id="PS51257">
    <property type="entry name" value="PROKAR_LIPOPROTEIN"/>
    <property type="match status" value="1"/>
</dbReference>
<dbReference type="InterPro" id="IPR013830">
    <property type="entry name" value="SGNH_hydro"/>
</dbReference>
<dbReference type="KEGG" id="kpd:CW740_11180"/>
<dbReference type="PANTHER" id="PTHR30383:SF24">
    <property type="entry name" value="THIOESTERASE 1_PROTEASE 1_LYSOPHOSPHOLIPASE L1"/>
    <property type="match status" value="1"/>
</dbReference>
<dbReference type="RefSeq" id="WP_106647571.1">
    <property type="nucleotide sequence ID" value="NZ_BMGO01000001.1"/>
</dbReference>